<evidence type="ECO:0000256" key="1">
    <source>
        <dbReference type="SAM" id="Phobius"/>
    </source>
</evidence>
<keyword evidence="3" id="KW-1185">Reference proteome</keyword>
<sequence>MIVQKQKDTCRKTPNARIQKRIAIRMTSPDQQPATPSEGDGEGKGYIRALYRCMLGLTLLGTPWPFLFWDWIAGASFICGAAFITLIVFLWDLSLGLALHPKRPNPVLGGLLVFLHYGLLGGVFYAMISLFDVSWAWFSTGTVVLVPGLLLALSVASSKVPTR</sequence>
<keyword evidence="1" id="KW-0812">Transmembrane</keyword>
<feature type="transmembrane region" description="Helical" evidence="1">
    <location>
        <begin position="72"/>
        <end position="95"/>
    </location>
</feature>
<dbReference type="AlphaFoldDB" id="A0A8J7QGV3"/>
<keyword evidence="1" id="KW-0472">Membrane</keyword>
<dbReference type="RefSeq" id="WP_207860111.1">
    <property type="nucleotide sequence ID" value="NZ_JAFREP010000015.1"/>
</dbReference>
<keyword evidence="1" id="KW-1133">Transmembrane helix</keyword>
<feature type="transmembrane region" description="Helical" evidence="1">
    <location>
        <begin position="107"/>
        <end position="128"/>
    </location>
</feature>
<gene>
    <name evidence="2" type="ORF">J3U88_16595</name>
</gene>
<feature type="transmembrane region" description="Helical" evidence="1">
    <location>
        <begin position="49"/>
        <end position="66"/>
    </location>
</feature>
<evidence type="ECO:0000313" key="2">
    <source>
        <dbReference type="EMBL" id="MBO1320096.1"/>
    </source>
</evidence>
<protein>
    <submittedName>
        <fullName evidence="2">Uncharacterized protein</fullName>
    </submittedName>
</protein>
<dbReference type="Proteomes" id="UP000664417">
    <property type="component" value="Unassembled WGS sequence"/>
</dbReference>
<dbReference type="EMBL" id="JAFREP010000015">
    <property type="protein sequence ID" value="MBO1320096.1"/>
    <property type="molecule type" value="Genomic_DNA"/>
</dbReference>
<accession>A0A8J7QGV3</accession>
<name>A0A8J7QGV3_9BACT</name>
<proteinExistence type="predicted"/>
<organism evidence="2 3">
    <name type="scientific">Acanthopleuribacter pedis</name>
    <dbReference type="NCBI Taxonomy" id="442870"/>
    <lineage>
        <taxon>Bacteria</taxon>
        <taxon>Pseudomonadati</taxon>
        <taxon>Acidobacteriota</taxon>
        <taxon>Holophagae</taxon>
        <taxon>Acanthopleuribacterales</taxon>
        <taxon>Acanthopleuribacteraceae</taxon>
        <taxon>Acanthopleuribacter</taxon>
    </lineage>
</organism>
<reference evidence="2" key="1">
    <citation type="submission" date="2021-03" db="EMBL/GenBank/DDBJ databases">
        <authorList>
            <person name="Wang G."/>
        </authorList>
    </citation>
    <scope>NUCLEOTIDE SEQUENCE</scope>
    <source>
        <strain evidence="2">KCTC 12899</strain>
    </source>
</reference>
<comment type="caution">
    <text evidence="2">The sequence shown here is derived from an EMBL/GenBank/DDBJ whole genome shotgun (WGS) entry which is preliminary data.</text>
</comment>
<evidence type="ECO:0000313" key="3">
    <source>
        <dbReference type="Proteomes" id="UP000664417"/>
    </source>
</evidence>
<feature type="transmembrane region" description="Helical" evidence="1">
    <location>
        <begin position="134"/>
        <end position="156"/>
    </location>
</feature>